<feature type="domain" description="Peptidase S11 D-alanyl-D-alanine carboxypeptidase A N-terminal" evidence="7">
    <location>
        <begin position="173"/>
        <end position="296"/>
    </location>
</feature>
<dbReference type="SUPFAM" id="SSF56601">
    <property type="entry name" value="beta-lactamase/transpeptidase-like"/>
    <property type="match status" value="1"/>
</dbReference>
<evidence type="ECO:0000313" key="9">
    <source>
        <dbReference type="Proteomes" id="UP001295684"/>
    </source>
</evidence>
<dbReference type="EMBL" id="CAMPGE010009546">
    <property type="protein sequence ID" value="CAI2368413.1"/>
    <property type="molecule type" value="Genomic_DNA"/>
</dbReference>
<dbReference type="PANTHER" id="PTHR21581">
    <property type="entry name" value="D-ALANYL-D-ALANINE CARBOXYPEPTIDASE"/>
    <property type="match status" value="1"/>
</dbReference>
<dbReference type="GO" id="GO:0006508">
    <property type="term" value="P:proteolysis"/>
    <property type="evidence" value="ECO:0007669"/>
    <property type="project" value="InterPro"/>
</dbReference>
<keyword evidence="4" id="KW-0133">Cell shape</keyword>
<dbReference type="Proteomes" id="UP001295684">
    <property type="component" value="Unassembled WGS sequence"/>
</dbReference>
<dbReference type="GO" id="GO:0071555">
    <property type="term" value="P:cell wall organization"/>
    <property type="evidence" value="ECO:0007669"/>
    <property type="project" value="UniProtKB-KW"/>
</dbReference>
<dbReference type="AlphaFoldDB" id="A0AAD1XE22"/>
<accession>A0AAD1XE22</accession>
<evidence type="ECO:0000256" key="6">
    <source>
        <dbReference type="ARBA" id="ARBA00023316"/>
    </source>
</evidence>
<gene>
    <name evidence="8" type="ORF">ECRASSUSDP1_LOCUS9705</name>
</gene>
<evidence type="ECO:0000256" key="5">
    <source>
        <dbReference type="ARBA" id="ARBA00022984"/>
    </source>
</evidence>
<evidence type="ECO:0000256" key="2">
    <source>
        <dbReference type="ARBA" id="ARBA00022729"/>
    </source>
</evidence>
<dbReference type="Gene3D" id="3.40.710.10">
    <property type="entry name" value="DD-peptidase/beta-lactamase superfamily"/>
    <property type="match status" value="1"/>
</dbReference>
<evidence type="ECO:0000259" key="7">
    <source>
        <dbReference type="Pfam" id="PF00768"/>
    </source>
</evidence>
<evidence type="ECO:0000256" key="4">
    <source>
        <dbReference type="ARBA" id="ARBA00022960"/>
    </source>
</evidence>
<dbReference type="Pfam" id="PF00768">
    <property type="entry name" value="Peptidase_S11"/>
    <property type="match status" value="2"/>
</dbReference>
<organism evidence="8 9">
    <name type="scientific">Euplotes crassus</name>
    <dbReference type="NCBI Taxonomy" id="5936"/>
    <lineage>
        <taxon>Eukaryota</taxon>
        <taxon>Sar</taxon>
        <taxon>Alveolata</taxon>
        <taxon>Ciliophora</taxon>
        <taxon>Intramacronucleata</taxon>
        <taxon>Spirotrichea</taxon>
        <taxon>Hypotrichia</taxon>
        <taxon>Euplotida</taxon>
        <taxon>Euplotidae</taxon>
        <taxon>Moneuplotes</taxon>
    </lineage>
</organism>
<evidence type="ECO:0000313" key="8">
    <source>
        <dbReference type="EMBL" id="CAI2368413.1"/>
    </source>
</evidence>
<name>A0AAD1XE22_EUPCR</name>
<comment type="caution">
    <text evidence="8">The sequence shown here is derived from an EMBL/GenBank/DDBJ whole genome shotgun (WGS) entry which is preliminary data.</text>
</comment>
<comment type="similarity">
    <text evidence="1">Belongs to the peptidase S11 family.</text>
</comment>
<dbReference type="PRINTS" id="PR00725">
    <property type="entry name" value="DADACBPTASE1"/>
</dbReference>
<dbReference type="InterPro" id="IPR018044">
    <property type="entry name" value="Peptidase_S11"/>
</dbReference>
<dbReference type="InterPro" id="IPR012338">
    <property type="entry name" value="Beta-lactam/transpept-like"/>
</dbReference>
<dbReference type="InterPro" id="IPR001967">
    <property type="entry name" value="Peptidase_S11_N"/>
</dbReference>
<evidence type="ECO:0000256" key="3">
    <source>
        <dbReference type="ARBA" id="ARBA00022801"/>
    </source>
</evidence>
<reference evidence="8" key="1">
    <citation type="submission" date="2023-07" db="EMBL/GenBank/DDBJ databases">
        <authorList>
            <consortium name="AG Swart"/>
            <person name="Singh M."/>
            <person name="Singh A."/>
            <person name="Seah K."/>
            <person name="Emmerich C."/>
        </authorList>
    </citation>
    <scope>NUCLEOTIDE SEQUENCE</scope>
    <source>
        <strain evidence="8">DP1</strain>
    </source>
</reference>
<protein>
    <recommendedName>
        <fullName evidence="7">Peptidase S11 D-alanyl-D-alanine carboxypeptidase A N-terminal domain-containing protein</fullName>
    </recommendedName>
</protein>
<dbReference type="GO" id="GO:0009002">
    <property type="term" value="F:serine-type D-Ala-D-Ala carboxypeptidase activity"/>
    <property type="evidence" value="ECO:0007669"/>
    <property type="project" value="InterPro"/>
</dbReference>
<keyword evidence="2" id="KW-0732">Signal</keyword>
<sequence length="334" mass="37399">MEESLQDLIVSIPPPYVTAKCWGVLDGDDGSLLFGRNEHVPREMASITKVMTSYLVYRIMKRFKINPKKEMVTVSKYASGINGTSARLREGDILCVYDLLHGVMLPSGNDAATALAEHFAEIIKEDREKQAVNSRNPRLAKQNSKGEWEFNKMIYGNSGIDTKKTPKSRNLVKLFVEEMNKTATLLEMHNTSYSNPHGMCVLGNSSTISDIGIISSQAMKISLIRHIVKKKKFMCEGTNSKGLSRSHKWSNTNKMINKDPSYNGLKTGTTRSAGACLTANFETDCLNLIVITLNSSNDACRWQDTAKLKDWAVDRLNSVEQYLESVKMKEERGE</sequence>
<keyword evidence="9" id="KW-1185">Reference proteome</keyword>
<proteinExistence type="inferred from homology"/>
<dbReference type="GO" id="GO:0008360">
    <property type="term" value="P:regulation of cell shape"/>
    <property type="evidence" value="ECO:0007669"/>
    <property type="project" value="UniProtKB-KW"/>
</dbReference>
<keyword evidence="6" id="KW-0961">Cell wall biogenesis/degradation</keyword>
<dbReference type="PANTHER" id="PTHR21581:SF6">
    <property type="entry name" value="TRAFFICKING PROTEIN PARTICLE COMPLEX SUBUNIT 12"/>
    <property type="match status" value="1"/>
</dbReference>
<keyword evidence="3" id="KW-0378">Hydrolase</keyword>
<evidence type="ECO:0000256" key="1">
    <source>
        <dbReference type="ARBA" id="ARBA00007164"/>
    </source>
</evidence>
<feature type="domain" description="Peptidase S11 D-alanyl-D-alanine carboxypeptidase A N-terminal" evidence="7">
    <location>
        <begin position="14"/>
        <end position="120"/>
    </location>
</feature>
<keyword evidence="5" id="KW-0573">Peptidoglycan synthesis</keyword>